<evidence type="ECO:0000256" key="1">
    <source>
        <dbReference type="SAM" id="MobiDB-lite"/>
    </source>
</evidence>
<evidence type="ECO:0000313" key="2">
    <source>
        <dbReference type="EMBL" id="KAJ7745135.1"/>
    </source>
</evidence>
<name>A0AAD7IKU9_9AGAR</name>
<keyword evidence="3" id="KW-1185">Reference proteome</keyword>
<gene>
    <name evidence="2" type="ORF">B0H16DRAFT_1462964</name>
</gene>
<proteinExistence type="predicted"/>
<dbReference type="AlphaFoldDB" id="A0AAD7IKU9"/>
<dbReference type="Proteomes" id="UP001215598">
    <property type="component" value="Unassembled WGS sequence"/>
</dbReference>
<organism evidence="2 3">
    <name type="scientific">Mycena metata</name>
    <dbReference type="NCBI Taxonomy" id="1033252"/>
    <lineage>
        <taxon>Eukaryota</taxon>
        <taxon>Fungi</taxon>
        <taxon>Dikarya</taxon>
        <taxon>Basidiomycota</taxon>
        <taxon>Agaricomycotina</taxon>
        <taxon>Agaricomycetes</taxon>
        <taxon>Agaricomycetidae</taxon>
        <taxon>Agaricales</taxon>
        <taxon>Marasmiineae</taxon>
        <taxon>Mycenaceae</taxon>
        <taxon>Mycena</taxon>
    </lineage>
</organism>
<evidence type="ECO:0000313" key="3">
    <source>
        <dbReference type="Proteomes" id="UP001215598"/>
    </source>
</evidence>
<accession>A0AAD7IKU9</accession>
<sequence>MPVARISRVYDAKVGSSFPSRQIQSNTVRVTIPAAVKDIPIRAYQQASLAPRPSYTPVSSPNTLPRLASTLDVDIFVRPSSPTGSLTESETEVMDDIFRWDDYEDEEHRAAEEVVREAEAKTERNASEWVDKTQDYWYAEKQIEATTRRAESIILMARNTVAKDKKKDHTGTPGLLRIRGYGVSPDPKRKS</sequence>
<comment type="caution">
    <text evidence="2">The sequence shown here is derived from an EMBL/GenBank/DDBJ whole genome shotgun (WGS) entry which is preliminary data.</text>
</comment>
<feature type="region of interest" description="Disordered" evidence="1">
    <location>
        <begin position="164"/>
        <end position="191"/>
    </location>
</feature>
<dbReference type="EMBL" id="JARKIB010000084">
    <property type="protein sequence ID" value="KAJ7745135.1"/>
    <property type="molecule type" value="Genomic_DNA"/>
</dbReference>
<reference evidence="2" key="1">
    <citation type="submission" date="2023-03" db="EMBL/GenBank/DDBJ databases">
        <title>Massive genome expansion in bonnet fungi (Mycena s.s.) driven by repeated elements and novel gene families across ecological guilds.</title>
        <authorList>
            <consortium name="Lawrence Berkeley National Laboratory"/>
            <person name="Harder C.B."/>
            <person name="Miyauchi S."/>
            <person name="Viragh M."/>
            <person name="Kuo A."/>
            <person name="Thoen E."/>
            <person name="Andreopoulos B."/>
            <person name="Lu D."/>
            <person name="Skrede I."/>
            <person name="Drula E."/>
            <person name="Henrissat B."/>
            <person name="Morin E."/>
            <person name="Kohler A."/>
            <person name="Barry K."/>
            <person name="LaButti K."/>
            <person name="Morin E."/>
            <person name="Salamov A."/>
            <person name="Lipzen A."/>
            <person name="Mereny Z."/>
            <person name="Hegedus B."/>
            <person name="Baldrian P."/>
            <person name="Stursova M."/>
            <person name="Weitz H."/>
            <person name="Taylor A."/>
            <person name="Grigoriev I.V."/>
            <person name="Nagy L.G."/>
            <person name="Martin F."/>
            <person name="Kauserud H."/>
        </authorList>
    </citation>
    <scope>NUCLEOTIDE SEQUENCE</scope>
    <source>
        <strain evidence="2">CBHHK182m</strain>
    </source>
</reference>
<protein>
    <submittedName>
        <fullName evidence="2">Uncharacterized protein</fullName>
    </submittedName>
</protein>